<dbReference type="SUPFAM" id="SSF55729">
    <property type="entry name" value="Acyl-CoA N-acyltransferases (Nat)"/>
    <property type="match status" value="1"/>
</dbReference>
<reference evidence="4" key="1">
    <citation type="journal article" date="2019" name="Int. J. Syst. Evol. Microbiol.">
        <title>The Global Catalogue of Microorganisms (GCM) 10K type strain sequencing project: providing services to taxonomists for standard genome sequencing and annotation.</title>
        <authorList>
            <consortium name="The Broad Institute Genomics Platform"/>
            <consortium name="The Broad Institute Genome Sequencing Center for Infectious Disease"/>
            <person name="Wu L."/>
            <person name="Ma J."/>
        </authorList>
    </citation>
    <scope>NUCLEOTIDE SEQUENCE [LARGE SCALE GENOMIC DNA]</scope>
    <source>
        <strain evidence="4">CGMCC 4.7397</strain>
    </source>
</reference>
<dbReference type="SUPFAM" id="SSF56399">
    <property type="entry name" value="ADP-ribosylation"/>
    <property type="match status" value="1"/>
</dbReference>
<organism evidence="3 4">
    <name type="scientific">Pseudonocardia lutea</name>
    <dbReference type="NCBI Taxonomy" id="2172015"/>
    <lineage>
        <taxon>Bacteria</taxon>
        <taxon>Bacillati</taxon>
        <taxon>Actinomycetota</taxon>
        <taxon>Actinomycetes</taxon>
        <taxon>Pseudonocardiales</taxon>
        <taxon>Pseudonocardiaceae</taxon>
        <taxon>Pseudonocardia</taxon>
    </lineage>
</organism>
<dbReference type="PANTHER" id="PTHR34129:SF1">
    <property type="entry name" value="DUF952 DOMAIN-CONTAINING PROTEIN"/>
    <property type="match status" value="1"/>
</dbReference>
<dbReference type="InterPro" id="IPR009297">
    <property type="entry name" value="DUF952"/>
</dbReference>
<dbReference type="EMBL" id="JBHSQK010000020">
    <property type="protein sequence ID" value="MFC5948778.1"/>
    <property type="molecule type" value="Genomic_DNA"/>
</dbReference>
<accession>A0ABW1I744</accession>
<dbReference type="InterPro" id="IPR016181">
    <property type="entry name" value="Acyl_CoA_acyltransferase"/>
</dbReference>
<keyword evidence="3" id="KW-0012">Acyltransferase</keyword>
<dbReference type="Gene3D" id="3.40.630.30">
    <property type="match status" value="1"/>
</dbReference>
<evidence type="ECO:0000313" key="3">
    <source>
        <dbReference type="EMBL" id="MFC5948778.1"/>
    </source>
</evidence>
<gene>
    <name evidence="3" type="ORF">ACFQH9_10875</name>
</gene>
<dbReference type="EC" id="2.3.1.-" evidence="3"/>
<dbReference type="Pfam" id="PF06108">
    <property type="entry name" value="DUF952"/>
    <property type="match status" value="1"/>
</dbReference>
<dbReference type="RefSeq" id="WP_379565845.1">
    <property type="nucleotide sequence ID" value="NZ_JBHSQK010000020.1"/>
</dbReference>
<evidence type="ECO:0000259" key="2">
    <source>
        <dbReference type="PROSITE" id="PS51186"/>
    </source>
</evidence>
<dbReference type="PANTHER" id="PTHR34129">
    <property type="entry name" value="BLR1139 PROTEIN"/>
    <property type="match status" value="1"/>
</dbReference>
<feature type="domain" description="N-acetyltransferase" evidence="2">
    <location>
        <begin position="263"/>
        <end position="407"/>
    </location>
</feature>
<dbReference type="CDD" id="cd04301">
    <property type="entry name" value="NAT_SF"/>
    <property type="match status" value="1"/>
</dbReference>
<dbReference type="Pfam" id="PF00583">
    <property type="entry name" value="Acetyltransf_1"/>
    <property type="match status" value="1"/>
</dbReference>
<protein>
    <submittedName>
        <fullName evidence="3">GNAT family N-acetyltransferase</fullName>
        <ecNumber evidence="3">2.3.1.-</ecNumber>
    </submittedName>
</protein>
<dbReference type="GO" id="GO:0016746">
    <property type="term" value="F:acyltransferase activity"/>
    <property type="evidence" value="ECO:0007669"/>
    <property type="project" value="UniProtKB-KW"/>
</dbReference>
<name>A0ABW1I744_9PSEU</name>
<dbReference type="PROSITE" id="PS51186">
    <property type="entry name" value="GNAT"/>
    <property type="match status" value="1"/>
</dbReference>
<dbReference type="Gene3D" id="3.20.170.20">
    <property type="entry name" value="Protein of unknown function DUF952"/>
    <property type="match status" value="1"/>
</dbReference>
<feature type="region of interest" description="Disordered" evidence="1">
    <location>
        <begin position="1"/>
        <end position="24"/>
    </location>
</feature>
<keyword evidence="4" id="KW-1185">Reference proteome</keyword>
<keyword evidence="3" id="KW-0808">Transferase</keyword>
<dbReference type="InterPro" id="IPR000182">
    <property type="entry name" value="GNAT_dom"/>
</dbReference>
<sequence length="407" mass="42278">MPPPFGEAADDRPPISRAAPAGTSGLVGGHAGAVPAATLLHLTSPAEWRTALRVGVVAPPSLAEVGFVHLSTAEQVALPANRLFAGRRDLLLLAVDAATVGCEIRFEPGTHGDPAAMRFPHAYGPVPTGSVVAVSAYRPGTDGTFSAPPGPPARADHPGRLRAVADSLPRRTATAEVPVAGGLAVLNDDVPWSPALNRLLVDDATPAQEIAAEADRVLGGAGRDHRCVTIRGTDPGPVARELGRSGWWVQHDVVMAREVAGAGPGPVAEEVPVDAVRDLWAAAWRPDLPADDPRRLRLPDRYLVDDRGTDLRILAVREGGRAGGEVVAAAALFLDGATAVLEAVETAAPHRGRGHGNALLNGALAVADRAGCDLLALHAQADGGPRDWYARHGFRVLDDAWSAGREP</sequence>
<comment type="caution">
    <text evidence="3">The sequence shown here is derived from an EMBL/GenBank/DDBJ whole genome shotgun (WGS) entry which is preliminary data.</text>
</comment>
<proteinExistence type="predicted"/>
<dbReference type="Proteomes" id="UP001596119">
    <property type="component" value="Unassembled WGS sequence"/>
</dbReference>
<evidence type="ECO:0000256" key="1">
    <source>
        <dbReference type="SAM" id="MobiDB-lite"/>
    </source>
</evidence>
<evidence type="ECO:0000313" key="4">
    <source>
        <dbReference type="Proteomes" id="UP001596119"/>
    </source>
</evidence>